<sequence>MNASAIEEPSYEVVKRYPQFEIRKYQAYLVAEVTVPGPADKAGNLAFEYLGGYIFGKNKGSKKIEMTAPVAQTPTPTKIEMTAPVSQTATEAGYLVQFAMPREYTMETLPEPTNAKVKLREMPAQTYLVITYSGGWSQSLYEEKLALLKKLASENNLKIEGEAIFSRYNAPFSLPFLRRNEIWIRHVM</sequence>
<keyword evidence="2" id="KW-1185">Reference proteome</keyword>
<name>A0ABR6X5Y0_9BURK</name>
<evidence type="ECO:0000313" key="2">
    <source>
        <dbReference type="Proteomes" id="UP000648257"/>
    </source>
</evidence>
<gene>
    <name evidence="1" type="ORF">H8K52_10370</name>
</gene>
<dbReference type="InterPro" id="IPR011256">
    <property type="entry name" value="Reg_factor_effector_dom_sf"/>
</dbReference>
<protein>
    <submittedName>
        <fullName evidence="1">Heme-binding protein</fullName>
    </submittedName>
</protein>
<dbReference type="SUPFAM" id="SSF55136">
    <property type="entry name" value="Probable bacterial effector-binding domain"/>
    <property type="match status" value="1"/>
</dbReference>
<organism evidence="1 2">
    <name type="scientific">Undibacterium seohonense</name>
    <dbReference type="NCBI Taxonomy" id="1344950"/>
    <lineage>
        <taxon>Bacteria</taxon>
        <taxon>Pseudomonadati</taxon>
        <taxon>Pseudomonadota</taxon>
        <taxon>Betaproteobacteria</taxon>
        <taxon>Burkholderiales</taxon>
        <taxon>Oxalobacteraceae</taxon>
        <taxon>Undibacterium</taxon>
    </lineage>
</organism>
<accession>A0ABR6X5Y0</accession>
<dbReference type="Proteomes" id="UP000648257">
    <property type="component" value="Unassembled WGS sequence"/>
</dbReference>
<dbReference type="Gene3D" id="3.20.80.10">
    <property type="entry name" value="Regulatory factor, effector binding domain"/>
    <property type="match status" value="1"/>
</dbReference>
<dbReference type="Pfam" id="PF04832">
    <property type="entry name" value="SOUL"/>
    <property type="match status" value="1"/>
</dbReference>
<dbReference type="RefSeq" id="WP_186922828.1">
    <property type="nucleotide sequence ID" value="NZ_JACOFW010000009.1"/>
</dbReference>
<comment type="caution">
    <text evidence="1">The sequence shown here is derived from an EMBL/GenBank/DDBJ whole genome shotgun (WGS) entry which is preliminary data.</text>
</comment>
<proteinExistence type="predicted"/>
<evidence type="ECO:0000313" key="1">
    <source>
        <dbReference type="EMBL" id="MBC3807749.1"/>
    </source>
</evidence>
<reference evidence="1 2" key="1">
    <citation type="submission" date="2020-08" db="EMBL/GenBank/DDBJ databases">
        <title>Novel species isolated from subtropical streams in China.</title>
        <authorList>
            <person name="Lu H."/>
        </authorList>
    </citation>
    <scope>NUCLEOTIDE SEQUENCE [LARGE SCALE GENOMIC DNA]</scope>
    <source>
        <strain evidence="1 2">KACC 16656</strain>
    </source>
</reference>
<dbReference type="PANTHER" id="PTHR11220">
    <property type="entry name" value="HEME-BINDING PROTEIN-RELATED"/>
    <property type="match status" value="1"/>
</dbReference>
<dbReference type="InterPro" id="IPR006917">
    <property type="entry name" value="SOUL_heme-bd"/>
</dbReference>
<dbReference type="EMBL" id="JACOFW010000009">
    <property type="protein sequence ID" value="MBC3807749.1"/>
    <property type="molecule type" value="Genomic_DNA"/>
</dbReference>
<dbReference type="PANTHER" id="PTHR11220:SF58">
    <property type="entry name" value="SOUL HEME-BINDING FAMILY PROTEIN"/>
    <property type="match status" value="1"/>
</dbReference>